<dbReference type="PROSITE" id="PS50041">
    <property type="entry name" value="C_TYPE_LECTIN_2"/>
    <property type="match status" value="1"/>
</dbReference>
<keyword evidence="5" id="KW-1133">Transmembrane helix</keyword>
<proteinExistence type="predicted"/>
<dbReference type="GO" id="GO:0005886">
    <property type="term" value="C:plasma membrane"/>
    <property type="evidence" value="ECO:0007669"/>
    <property type="project" value="TreeGrafter"/>
</dbReference>
<dbReference type="Proteomes" id="UP000694422">
    <property type="component" value="Unplaced"/>
</dbReference>
<dbReference type="InterPro" id="IPR016186">
    <property type="entry name" value="C-type_lectin-like/link_sf"/>
</dbReference>
<evidence type="ECO:0000313" key="10">
    <source>
        <dbReference type="Proteomes" id="UP000694422"/>
    </source>
</evidence>
<dbReference type="CDD" id="cd03593">
    <property type="entry name" value="CLECT_NK_receptors_like"/>
    <property type="match status" value="1"/>
</dbReference>
<accession>A0A8C9P5V4</accession>
<sequence>MGDFNTPLSPLDRSSKQKLNKETIELNNTINNLDLTDIYRIYQPSSSVYTFFSAAHGSFSKIDHILCHRATLSKYKGVEIIPCTLSDHSGMKLEINDKRRKGKPYITWKMNNMLLNDQCVTEDIKEEIKKFLEINENTDTTYRNLWDTMKLQCPKRWLQLQDKCFTISSSSKTWNDSLADCSQGESSLLLIQDQEELRFIQNLIKNEGIMYWIGLNFTLSEKKWKWINGSLLNHDILKIFGENKENSCAAISKMTVFSESCNSENKWICEKKLKPYNLSYENYMGKNYLGKYLK</sequence>
<evidence type="ECO:0000256" key="1">
    <source>
        <dbReference type="ARBA" id="ARBA00004606"/>
    </source>
</evidence>
<dbReference type="PANTHER" id="PTHR46784:SF1">
    <property type="entry name" value="KILLER CELL LECTIN-LIKE RECEPTOR SUBFAMILY B MEMBER 1"/>
    <property type="match status" value="1"/>
</dbReference>
<dbReference type="PANTHER" id="PTHR46784">
    <property type="entry name" value="KILLER CELL LECTIN-LIKE RECEPTOR SUBFAMILY B MEMBER 1"/>
    <property type="match status" value="1"/>
</dbReference>
<feature type="domain" description="C-type lectin" evidence="8">
    <location>
        <begin position="160"/>
        <end position="270"/>
    </location>
</feature>
<dbReference type="GO" id="GO:0030246">
    <property type="term" value="F:carbohydrate binding"/>
    <property type="evidence" value="ECO:0007669"/>
    <property type="project" value="UniProtKB-KW"/>
</dbReference>
<dbReference type="AlphaFoldDB" id="A0A8C9P5V4"/>
<dbReference type="InterPro" id="IPR051527">
    <property type="entry name" value="KLR_subfamily_B"/>
</dbReference>
<evidence type="ECO:0000256" key="2">
    <source>
        <dbReference type="ARBA" id="ARBA00022692"/>
    </source>
</evidence>
<dbReference type="SMART" id="SM00034">
    <property type="entry name" value="CLECT"/>
    <property type="match status" value="1"/>
</dbReference>
<dbReference type="Gene3D" id="3.10.100.10">
    <property type="entry name" value="Mannose-Binding Protein A, subunit A"/>
    <property type="match status" value="1"/>
</dbReference>
<comment type="subcellular location">
    <subcellularLocation>
        <location evidence="1">Membrane</location>
        <topology evidence="1">Single-pass type II membrane protein</topology>
    </subcellularLocation>
</comment>
<dbReference type="Ensembl" id="ENSSDAT00000004402.1">
    <property type="protein sequence ID" value="ENSSDAP00000003827.1"/>
    <property type="gene ID" value="ENSSDAG00000003601.1"/>
</dbReference>
<dbReference type="InterPro" id="IPR016187">
    <property type="entry name" value="CTDL_fold"/>
</dbReference>
<evidence type="ECO:0000256" key="4">
    <source>
        <dbReference type="ARBA" id="ARBA00022968"/>
    </source>
</evidence>
<keyword evidence="7" id="KW-1015">Disulfide bond</keyword>
<keyword evidence="6" id="KW-0472">Membrane</keyword>
<evidence type="ECO:0000259" key="8">
    <source>
        <dbReference type="PROSITE" id="PS50041"/>
    </source>
</evidence>
<evidence type="ECO:0000256" key="7">
    <source>
        <dbReference type="ARBA" id="ARBA00023157"/>
    </source>
</evidence>
<dbReference type="GO" id="GO:0042269">
    <property type="term" value="P:regulation of natural killer cell mediated cytotoxicity"/>
    <property type="evidence" value="ECO:0007669"/>
    <property type="project" value="TreeGrafter"/>
</dbReference>
<evidence type="ECO:0000256" key="6">
    <source>
        <dbReference type="ARBA" id="ARBA00023136"/>
    </source>
</evidence>
<dbReference type="SUPFAM" id="SSF56219">
    <property type="entry name" value="DNase I-like"/>
    <property type="match status" value="1"/>
</dbReference>
<dbReference type="InterPro" id="IPR033992">
    <property type="entry name" value="NKR-like_CTLD"/>
</dbReference>
<keyword evidence="2" id="KW-0812">Transmembrane</keyword>
<dbReference type="GO" id="GO:0009986">
    <property type="term" value="C:cell surface"/>
    <property type="evidence" value="ECO:0007669"/>
    <property type="project" value="TreeGrafter"/>
</dbReference>
<reference evidence="9" key="2">
    <citation type="submission" date="2025-09" db="UniProtKB">
        <authorList>
            <consortium name="Ensembl"/>
        </authorList>
    </citation>
    <scope>IDENTIFICATION</scope>
</reference>
<dbReference type="SUPFAM" id="SSF56436">
    <property type="entry name" value="C-type lectin-like"/>
    <property type="match status" value="1"/>
</dbReference>
<reference evidence="9" key="1">
    <citation type="submission" date="2025-08" db="UniProtKB">
        <authorList>
            <consortium name="Ensembl"/>
        </authorList>
    </citation>
    <scope>IDENTIFICATION</scope>
</reference>
<keyword evidence="3" id="KW-0430">Lectin</keyword>
<keyword evidence="4" id="KW-0735">Signal-anchor</keyword>
<evidence type="ECO:0000256" key="5">
    <source>
        <dbReference type="ARBA" id="ARBA00022989"/>
    </source>
</evidence>
<dbReference type="InterPro" id="IPR036691">
    <property type="entry name" value="Endo/exonu/phosph_ase_sf"/>
</dbReference>
<keyword evidence="10" id="KW-1185">Reference proteome</keyword>
<dbReference type="Gene3D" id="3.60.10.10">
    <property type="entry name" value="Endonuclease/exonuclease/phosphatase"/>
    <property type="match status" value="1"/>
</dbReference>
<dbReference type="InterPro" id="IPR001304">
    <property type="entry name" value="C-type_lectin-like"/>
</dbReference>
<name>A0A8C9P5V4_SPEDA</name>
<organism evidence="9 10">
    <name type="scientific">Spermophilus dauricus</name>
    <name type="common">Daurian ground squirrel</name>
    <dbReference type="NCBI Taxonomy" id="99837"/>
    <lineage>
        <taxon>Eukaryota</taxon>
        <taxon>Metazoa</taxon>
        <taxon>Chordata</taxon>
        <taxon>Craniata</taxon>
        <taxon>Vertebrata</taxon>
        <taxon>Euteleostomi</taxon>
        <taxon>Mammalia</taxon>
        <taxon>Eutheria</taxon>
        <taxon>Euarchontoglires</taxon>
        <taxon>Glires</taxon>
        <taxon>Rodentia</taxon>
        <taxon>Sciuromorpha</taxon>
        <taxon>Sciuridae</taxon>
        <taxon>Xerinae</taxon>
        <taxon>Marmotini</taxon>
        <taxon>Spermophilus</taxon>
    </lineage>
</organism>
<evidence type="ECO:0000256" key="3">
    <source>
        <dbReference type="ARBA" id="ARBA00022734"/>
    </source>
</evidence>
<protein>
    <recommendedName>
        <fullName evidence="8">C-type lectin domain-containing protein</fullName>
    </recommendedName>
</protein>
<dbReference type="Pfam" id="PF00059">
    <property type="entry name" value="Lectin_C"/>
    <property type="match status" value="1"/>
</dbReference>
<evidence type="ECO:0000313" key="9">
    <source>
        <dbReference type="Ensembl" id="ENSSDAP00000003827.1"/>
    </source>
</evidence>
<dbReference type="GO" id="GO:0038023">
    <property type="term" value="F:signaling receptor activity"/>
    <property type="evidence" value="ECO:0007669"/>
    <property type="project" value="TreeGrafter"/>
</dbReference>